<dbReference type="PANTHER" id="PTHR35526:SF3">
    <property type="entry name" value="ANTI-SIGMA-F FACTOR RSBW"/>
    <property type="match status" value="1"/>
</dbReference>
<dbReference type="Pfam" id="PF13581">
    <property type="entry name" value="HATPase_c_2"/>
    <property type="match status" value="1"/>
</dbReference>
<dbReference type="Gene3D" id="3.30.565.10">
    <property type="entry name" value="Histidine kinase-like ATPase, C-terminal domain"/>
    <property type="match status" value="1"/>
</dbReference>
<dbReference type="GO" id="GO:0004674">
    <property type="term" value="F:protein serine/threonine kinase activity"/>
    <property type="evidence" value="ECO:0007669"/>
    <property type="project" value="UniProtKB-KW"/>
</dbReference>
<evidence type="ECO:0000313" key="4">
    <source>
        <dbReference type="Proteomes" id="UP000286716"/>
    </source>
</evidence>
<dbReference type="InterPro" id="IPR036890">
    <property type="entry name" value="HATPase_C_sf"/>
</dbReference>
<evidence type="ECO:0000313" key="3">
    <source>
        <dbReference type="EMBL" id="RSM37635.1"/>
    </source>
</evidence>
<sequence>MRGSHAGGAAAPWVIDLRGTDPSALAGVRRWAARTVPHLGADHLNDVQIVIGELVANAYLHGGGPVRARLTALTTPCRVVIEVEDHWAAHPLQRTPRPGLYDARGHGMFLVHELADTWGVHEIPDSGGKTVWARLSCGNHARAPCP</sequence>
<dbReference type="CDD" id="cd16936">
    <property type="entry name" value="HATPase_RsbW-like"/>
    <property type="match status" value="1"/>
</dbReference>
<dbReference type="Proteomes" id="UP000286716">
    <property type="component" value="Unassembled WGS sequence"/>
</dbReference>
<name>A0A428W3H1_AMYBA</name>
<dbReference type="SUPFAM" id="SSF55874">
    <property type="entry name" value="ATPase domain of HSP90 chaperone/DNA topoisomerase II/histidine kinase"/>
    <property type="match status" value="1"/>
</dbReference>
<protein>
    <submittedName>
        <fullName evidence="3">ATP-binding protein</fullName>
    </submittedName>
</protein>
<keyword evidence="3" id="KW-0547">Nucleotide-binding</keyword>
<feature type="domain" description="Histidine kinase/HSP90-like ATPase" evidence="2">
    <location>
        <begin position="21"/>
        <end position="134"/>
    </location>
</feature>
<dbReference type="PANTHER" id="PTHR35526">
    <property type="entry name" value="ANTI-SIGMA-F FACTOR RSBW-RELATED"/>
    <property type="match status" value="1"/>
</dbReference>
<dbReference type="GO" id="GO:0005524">
    <property type="term" value="F:ATP binding"/>
    <property type="evidence" value="ECO:0007669"/>
    <property type="project" value="UniProtKB-KW"/>
</dbReference>
<keyword evidence="4" id="KW-1185">Reference proteome</keyword>
<dbReference type="AlphaFoldDB" id="A0A428W3H1"/>
<reference evidence="3 4" key="1">
    <citation type="submission" date="2018-05" db="EMBL/GenBank/DDBJ databases">
        <title>Evolution of GPA BGCs.</title>
        <authorList>
            <person name="Waglechner N."/>
            <person name="Wright G.D."/>
        </authorList>
    </citation>
    <scope>NUCLEOTIDE SEQUENCE [LARGE SCALE GENOMIC DNA]</scope>
    <source>
        <strain evidence="3 4">DSM 5908</strain>
    </source>
</reference>
<dbReference type="InterPro" id="IPR003594">
    <property type="entry name" value="HATPase_dom"/>
</dbReference>
<organism evidence="3 4">
    <name type="scientific">Amycolatopsis balhimycina DSM 5908</name>
    <dbReference type="NCBI Taxonomy" id="1081091"/>
    <lineage>
        <taxon>Bacteria</taxon>
        <taxon>Bacillati</taxon>
        <taxon>Actinomycetota</taxon>
        <taxon>Actinomycetes</taxon>
        <taxon>Pseudonocardiales</taxon>
        <taxon>Pseudonocardiaceae</taxon>
        <taxon>Amycolatopsis</taxon>
    </lineage>
</organism>
<evidence type="ECO:0000256" key="1">
    <source>
        <dbReference type="ARBA" id="ARBA00022527"/>
    </source>
</evidence>
<dbReference type="InterPro" id="IPR050267">
    <property type="entry name" value="Anti-sigma-factor_SerPK"/>
</dbReference>
<keyword evidence="1" id="KW-0808">Transferase</keyword>
<dbReference type="EMBL" id="QHHU01000067">
    <property type="protein sequence ID" value="RSM37635.1"/>
    <property type="molecule type" value="Genomic_DNA"/>
</dbReference>
<dbReference type="OrthoDB" id="3478628at2"/>
<keyword evidence="1" id="KW-0723">Serine/threonine-protein kinase</keyword>
<keyword evidence="3" id="KW-0067">ATP-binding</keyword>
<dbReference type="RefSeq" id="WP_020639451.1">
    <property type="nucleotide sequence ID" value="NZ_QHHU01000067.1"/>
</dbReference>
<comment type="caution">
    <text evidence="3">The sequence shown here is derived from an EMBL/GenBank/DDBJ whole genome shotgun (WGS) entry which is preliminary data.</text>
</comment>
<keyword evidence="1" id="KW-0418">Kinase</keyword>
<evidence type="ECO:0000259" key="2">
    <source>
        <dbReference type="Pfam" id="PF13581"/>
    </source>
</evidence>
<accession>A0A428W3H1</accession>
<proteinExistence type="predicted"/>
<gene>
    <name evidence="3" type="ORF">DMA12_35975</name>
</gene>